<dbReference type="InterPro" id="IPR036890">
    <property type="entry name" value="HATPase_C_sf"/>
</dbReference>
<feature type="region of interest" description="Disordered" evidence="2">
    <location>
        <begin position="1"/>
        <end position="47"/>
    </location>
</feature>
<gene>
    <name evidence="4" type="ORF">Daura_31560</name>
</gene>
<dbReference type="KEGG" id="daur:Daura_31560"/>
<dbReference type="InterPro" id="IPR003594">
    <property type="entry name" value="HATPase_dom"/>
</dbReference>
<evidence type="ECO:0000256" key="2">
    <source>
        <dbReference type="SAM" id="MobiDB-lite"/>
    </source>
</evidence>
<dbReference type="PANTHER" id="PTHR35526">
    <property type="entry name" value="ANTI-SIGMA-F FACTOR RSBW-RELATED"/>
    <property type="match status" value="1"/>
</dbReference>
<evidence type="ECO:0000313" key="5">
    <source>
        <dbReference type="Proteomes" id="UP001058003"/>
    </source>
</evidence>
<dbReference type="AlphaFoldDB" id="A0A9Q9MG60"/>
<dbReference type="PANTHER" id="PTHR35526:SF3">
    <property type="entry name" value="ANTI-SIGMA-F FACTOR RSBW"/>
    <property type="match status" value="1"/>
</dbReference>
<dbReference type="GO" id="GO:0005524">
    <property type="term" value="F:ATP binding"/>
    <property type="evidence" value="ECO:0007669"/>
    <property type="project" value="UniProtKB-KW"/>
</dbReference>
<organism evidence="4 5">
    <name type="scientific">Dactylosporangium aurantiacum</name>
    <dbReference type="NCBI Taxonomy" id="35754"/>
    <lineage>
        <taxon>Bacteria</taxon>
        <taxon>Bacillati</taxon>
        <taxon>Actinomycetota</taxon>
        <taxon>Actinomycetes</taxon>
        <taxon>Micromonosporales</taxon>
        <taxon>Micromonosporaceae</taxon>
        <taxon>Dactylosporangium</taxon>
    </lineage>
</organism>
<dbReference type="Gene3D" id="3.30.565.10">
    <property type="entry name" value="Histidine kinase-like ATPase, C-terminal domain"/>
    <property type="match status" value="1"/>
</dbReference>
<keyword evidence="4" id="KW-0547">Nucleotide-binding</keyword>
<feature type="domain" description="Histidine kinase/HSP90-like ATPase" evidence="3">
    <location>
        <begin position="61"/>
        <end position="172"/>
    </location>
</feature>
<protein>
    <submittedName>
        <fullName evidence="4">ATP-binding protein</fullName>
    </submittedName>
</protein>
<dbReference type="OrthoDB" id="4350801at2"/>
<keyword evidence="1" id="KW-0723">Serine/threonine-protein kinase</keyword>
<dbReference type="Proteomes" id="UP001058003">
    <property type="component" value="Chromosome"/>
</dbReference>
<dbReference type="Pfam" id="PF13581">
    <property type="entry name" value="HATPase_c_2"/>
    <property type="match status" value="1"/>
</dbReference>
<reference evidence="4" key="1">
    <citation type="submission" date="2021-04" db="EMBL/GenBank/DDBJ databases">
        <title>Dactylosporangium aurantiacum NRRL B-8018 full assembly.</title>
        <authorList>
            <person name="Hartkoorn R.C."/>
            <person name="Beaudoing E."/>
            <person name="Hot D."/>
        </authorList>
    </citation>
    <scope>NUCLEOTIDE SEQUENCE</scope>
    <source>
        <strain evidence="4">NRRL B-8018</strain>
    </source>
</reference>
<keyword evidence="1" id="KW-0808">Transferase</keyword>
<name>A0A9Q9MG60_9ACTN</name>
<sequence length="179" mass="18568">MTAADATPDQAGPSNPAPTGPGTRAVTVRQGPPSRGEPQPAPRQAAGAEPVFDLEQDFDEHSLYPLRAAVTAHAAAFGATEDVIDTLLIVTGELASNAILHGGGTGRLYLWHTPTTILCRISDDGPGIADPHTVGTTEVPLAAPNGRGMWIARQLCRHVDIVSDPTGTSITVAIDLRPS</sequence>
<accession>A0A9Q9MG60</accession>
<evidence type="ECO:0000313" key="4">
    <source>
        <dbReference type="EMBL" id="UWZ51281.1"/>
    </source>
</evidence>
<keyword evidence="5" id="KW-1185">Reference proteome</keyword>
<evidence type="ECO:0000256" key="1">
    <source>
        <dbReference type="ARBA" id="ARBA00022527"/>
    </source>
</evidence>
<evidence type="ECO:0000259" key="3">
    <source>
        <dbReference type="Pfam" id="PF13581"/>
    </source>
</evidence>
<keyword evidence="4" id="KW-0067">ATP-binding</keyword>
<dbReference type="EMBL" id="CP073767">
    <property type="protein sequence ID" value="UWZ51281.1"/>
    <property type="molecule type" value="Genomic_DNA"/>
</dbReference>
<dbReference type="RefSeq" id="WP_052388126.1">
    <property type="nucleotide sequence ID" value="NZ_CP073767.1"/>
</dbReference>
<dbReference type="SUPFAM" id="SSF55874">
    <property type="entry name" value="ATPase domain of HSP90 chaperone/DNA topoisomerase II/histidine kinase"/>
    <property type="match status" value="1"/>
</dbReference>
<proteinExistence type="predicted"/>
<keyword evidence="1" id="KW-0418">Kinase</keyword>
<dbReference type="GO" id="GO:0004674">
    <property type="term" value="F:protein serine/threonine kinase activity"/>
    <property type="evidence" value="ECO:0007669"/>
    <property type="project" value="UniProtKB-KW"/>
</dbReference>
<dbReference type="InterPro" id="IPR050267">
    <property type="entry name" value="Anti-sigma-factor_SerPK"/>
</dbReference>
<dbReference type="CDD" id="cd16936">
    <property type="entry name" value="HATPase_RsbW-like"/>
    <property type="match status" value="1"/>
</dbReference>